<protein>
    <recommendedName>
        <fullName evidence="16">Trichodiene oxygenase</fullName>
    </recommendedName>
</protein>
<dbReference type="InterPro" id="IPR017972">
    <property type="entry name" value="Cyt_P450_CS"/>
</dbReference>
<dbReference type="GO" id="GO:0016705">
    <property type="term" value="F:oxidoreductase activity, acting on paired donors, with incorporation or reduction of molecular oxygen"/>
    <property type="evidence" value="ECO:0007669"/>
    <property type="project" value="InterPro"/>
</dbReference>
<evidence type="ECO:0000256" key="6">
    <source>
        <dbReference type="ARBA" id="ARBA00022723"/>
    </source>
</evidence>
<reference evidence="15" key="1">
    <citation type="submission" date="2020-06" db="EMBL/GenBank/DDBJ databases">
        <title>A chromosome-scale genome assembly of Talaromyces rugulosus W13939.</title>
        <authorList>
            <person name="Wang B."/>
            <person name="Guo L."/>
            <person name="Ye K."/>
            <person name="Wang L."/>
        </authorList>
    </citation>
    <scope>NUCLEOTIDE SEQUENCE [LARGE SCALE GENOMIC DNA]</scope>
    <source>
        <strain evidence="15">W13939</strain>
    </source>
</reference>
<comment type="cofactor">
    <cofactor evidence="1 12">
        <name>heme</name>
        <dbReference type="ChEBI" id="CHEBI:30413"/>
    </cofactor>
</comment>
<dbReference type="Pfam" id="PF00067">
    <property type="entry name" value="p450"/>
    <property type="match status" value="1"/>
</dbReference>
<keyword evidence="15" id="KW-1185">Reference proteome</keyword>
<dbReference type="OrthoDB" id="3945418at2759"/>
<dbReference type="PRINTS" id="PR00463">
    <property type="entry name" value="EP450I"/>
</dbReference>
<evidence type="ECO:0000256" key="1">
    <source>
        <dbReference type="ARBA" id="ARBA00001971"/>
    </source>
</evidence>
<sequence>MFKMQLAYSWEHGLCLALASWVLYLIAGAVYRLYFHPLARFPGPKIAAVTGWYETYHDLIRRGMFVWELEKMHEKYGPIIRINPNELHIKDSDFYDELYAPAAKKRDKYKDFVILSGTPNASFATVAHNHHRLRRSALNPFFSKMVISRIEPLILEKVERLATRFTEAAQAEDKPVLRLDAAFMALTMDIICHYAYGESYNYLGDDDFRARWREAMISALENGILLRNFPWLLPVLQSIPYSVLQVINPNGAALMEWAGLVKLKIEVMMKEHAQGNKASGTIFHTVLDSDLPPEEKSAARLLEEGQSVVGAGSETTANTLTIIMFYLLRDKNLLQKLRAELASASIESPMLQFLEKLPYLTAVINEGLRLNVGVMSRSPRIAHETIHYQGWAIPAGTPVSESSYFVQQDPTIFPNPEEFVPERWIEAQEKGFRLDRYLVCFSKGSRACIGINLAYAELYLTLAKIIPRFEMELFETDVSDIKPERDFFVPVPRLDSKGIRAKVTAFNIPVSSILFYIIICRRYWDFFPAGIMIRPRTVLRLILYGALNWLVLAALYAGLPSFSRADNGTNYATKVLQSGGKLTRVYGTDDYFNENHAADFPGNNEQRISLALSFQIDADSNKLIISDMGEVSLRKPEEWNPANKDDDDFFLLDSPLVVSAPAGDDDGVNLPWFDTADAVLMFHFVHRDYASVRLRVVWRENGQKVEVWPDTSRSLAHDNIPLISLTLNSDENSPAKRIAAASVPPPPLSLSPSVTYHIRLILLAVLAPLTILIMGIFFVISSAISITLSFLSHFLWVAVFVLVARWLYKGRPPVGEYVQKVTDDGKAVIERVGQSLSGWVSSSRKDEEHIVVQDSNLGLERERKV</sequence>
<evidence type="ECO:0000256" key="12">
    <source>
        <dbReference type="PIRSR" id="PIRSR602401-1"/>
    </source>
</evidence>
<evidence type="ECO:0000256" key="3">
    <source>
        <dbReference type="ARBA" id="ARBA00010617"/>
    </source>
</evidence>
<evidence type="ECO:0000313" key="15">
    <source>
        <dbReference type="Proteomes" id="UP000509510"/>
    </source>
</evidence>
<dbReference type="SUPFAM" id="SSF48264">
    <property type="entry name" value="Cytochrome P450"/>
    <property type="match status" value="1"/>
</dbReference>
<dbReference type="GeneID" id="55992849"/>
<keyword evidence="11 13" id="KW-0472">Membrane</keyword>
<gene>
    <name evidence="14" type="ORF">TRUGW13939_05351</name>
</gene>
<keyword evidence="6 12" id="KW-0479">Metal-binding</keyword>
<accession>A0A7H8QW15</accession>
<keyword evidence="4 12" id="KW-0349">Heme</keyword>
<dbReference type="InterPro" id="IPR036396">
    <property type="entry name" value="Cyt_P450_sf"/>
</dbReference>
<feature type="transmembrane region" description="Helical" evidence="13">
    <location>
        <begin position="539"/>
        <end position="559"/>
    </location>
</feature>
<evidence type="ECO:0000256" key="10">
    <source>
        <dbReference type="ARBA" id="ARBA00023033"/>
    </source>
</evidence>
<dbReference type="EMBL" id="CP055900">
    <property type="protein sequence ID" value="QKX58230.1"/>
    <property type="molecule type" value="Genomic_DNA"/>
</dbReference>
<dbReference type="CDD" id="cd11062">
    <property type="entry name" value="CYP58-like"/>
    <property type="match status" value="1"/>
</dbReference>
<keyword evidence="5 13" id="KW-0812">Transmembrane</keyword>
<evidence type="ECO:0000256" key="2">
    <source>
        <dbReference type="ARBA" id="ARBA00004167"/>
    </source>
</evidence>
<dbReference type="PRINTS" id="PR00385">
    <property type="entry name" value="P450"/>
</dbReference>
<dbReference type="RefSeq" id="XP_035344408.1">
    <property type="nucleotide sequence ID" value="XM_035488515.1"/>
</dbReference>
<evidence type="ECO:0000256" key="9">
    <source>
        <dbReference type="ARBA" id="ARBA00023004"/>
    </source>
</evidence>
<dbReference type="AlphaFoldDB" id="A0A7H8QW15"/>
<comment type="similarity">
    <text evidence="3">Belongs to the cytochrome P450 family.</text>
</comment>
<evidence type="ECO:0000256" key="11">
    <source>
        <dbReference type="ARBA" id="ARBA00023136"/>
    </source>
</evidence>
<dbReference type="Proteomes" id="UP000509510">
    <property type="component" value="Chromosome III"/>
</dbReference>
<proteinExistence type="inferred from homology"/>
<dbReference type="FunFam" id="1.10.630.10:FF:000069">
    <property type="entry name" value="Cytochrome P450, putative (Eurofung)"/>
    <property type="match status" value="1"/>
</dbReference>
<evidence type="ECO:0000256" key="7">
    <source>
        <dbReference type="ARBA" id="ARBA00022989"/>
    </source>
</evidence>
<dbReference type="GO" id="GO:0020037">
    <property type="term" value="F:heme binding"/>
    <property type="evidence" value="ECO:0007669"/>
    <property type="project" value="InterPro"/>
</dbReference>
<dbReference type="InterPro" id="IPR002401">
    <property type="entry name" value="Cyt_P450_E_grp-I"/>
</dbReference>
<feature type="transmembrane region" description="Helical" evidence="13">
    <location>
        <begin position="790"/>
        <end position="808"/>
    </location>
</feature>
<keyword evidence="8" id="KW-0560">Oxidoreductase</keyword>
<feature type="binding site" description="axial binding residue" evidence="12">
    <location>
        <position position="448"/>
    </location>
    <ligand>
        <name>heme</name>
        <dbReference type="ChEBI" id="CHEBI:30413"/>
    </ligand>
    <ligandPart>
        <name>Fe</name>
        <dbReference type="ChEBI" id="CHEBI:18248"/>
    </ligandPart>
</feature>
<dbReference type="InterPro" id="IPR001128">
    <property type="entry name" value="Cyt_P450"/>
</dbReference>
<dbReference type="GO" id="GO:0016020">
    <property type="term" value="C:membrane"/>
    <property type="evidence" value="ECO:0007669"/>
    <property type="project" value="UniProtKB-SubCell"/>
</dbReference>
<dbReference type="GO" id="GO:0004497">
    <property type="term" value="F:monooxygenase activity"/>
    <property type="evidence" value="ECO:0007669"/>
    <property type="project" value="UniProtKB-KW"/>
</dbReference>
<evidence type="ECO:0000313" key="14">
    <source>
        <dbReference type="EMBL" id="QKX58230.1"/>
    </source>
</evidence>
<comment type="subcellular location">
    <subcellularLocation>
        <location evidence="2">Membrane</location>
        <topology evidence="2">Single-pass membrane protein</topology>
    </subcellularLocation>
</comment>
<keyword evidence="10" id="KW-0503">Monooxygenase</keyword>
<name>A0A7H8QW15_TALRU</name>
<dbReference type="GO" id="GO:0005506">
    <property type="term" value="F:iron ion binding"/>
    <property type="evidence" value="ECO:0007669"/>
    <property type="project" value="InterPro"/>
</dbReference>
<evidence type="ECO:0000256" key="13">
    <source>
        <dbReference type="SAM" id="Phobius"/>
    </source>
</evidence>
<evidence type="ECO:0008006" key="16">
    <source>
        <dbReference type="Google" id="ProtNLM"/>
    </source>
</evidence>
<organism evidence="14 15">
    <name type="scientific">Talaromyces rugulosus</name>
    <name type="common">Penicillium rugulosum</name>
    <dbReference type="NCBI Taxonomy" id="121627"/>
    <lineage>
        <taxon>Eukaryota</taxon>
        <taxon>Fungi</taxon>
        <taxon>Dikarya</taxon>
        <taxon>Ascomycota</taxon>
        <taxon>Pezizomycotina</taxon>
        <taxon>Eurotiomycetes</taxon>
        <taxon>Eurotiomycetidae</taxon>
        <taxon>Eurotiales</taxon>
        <taxon>Trichocomaceae</taxon>
        <taxon>Talaromyces</taxon>
        <taxon>Talaromyces sect. Islandici</taxon>
    </lineage>
</organism>
<dbReference type="Gene3D" id="1.10.630.10">
    <property type="entry name" value="Cytochrome P450"/>
    <property type="match status" value="1"/>
</dbReference>
<keyword evidence="7 13" id="KW-1133">Transmembrane helix</keyword>
<feature type="transmembrane region" description="Helical" evidence="13">
    <location>
        <begin position="760"/>
        <end position="784"/>
    </location>
</feature>
<dbReference type="InterPro" id="IPR050121">
    <property type="entry name" value="Cytochrome_P450_monoxygenase"/>
</dbReference>
<evidence type="ECO:0000256" key="8">
    <source>
        <dbReference type="ARBA" id="ARBA00023002"/>
    </source>
</evidence>
<evidence type="ECO:0000256" key="4">
    <source>
        <dbReference type="ARBA" id="ARBA00022617"/>
    </source>
</evidence>
<dbReference type="PROSITE" id="PS00086">
    <property type="entry name" value="CYTOCHROME_P450"/>
    <property type="match status" value="1"/>
</dbReference>
<dbReference type="PANTHER" id="PTHR24305">
    <property type="entry name" value="CYTOCHROME P450"/>
    <property type="match status" value="1"/>
</dbReference>
<dbReference type="KEGG" id="trg:TRUGW13939_05351"/>
<dbReference type="PANTHER" id="PTHR24305:SF157">
    <property type="entry name" value="N-ACETYLTRYPTOPHAN 6-HYDROXYLASE IVOC-RELATED"/>
    <property type="match status" value="1"/>
</dbReference>
<evidence type="ECO:0000256" key="5">
    <source>
        <dbReference type="ARBA" id="ARBA00022692"/>
    </source>
</evidence>
<keyword evidence="9 12" id="KW-0408">Iron</keyword>